<feature type="transmembrane region" description="Helical" evidence="9">
    <location>
        <begin position="93"/>
        <end position="122"/>
    </location>
</feature>
<evidence type="ECO:0000313" key="12">
    <source>
        <dbReference type="Proteomes" id="UP001595443"/>
    </source>
</evidence>
<evidence type="ECO:0000259" key="10">
    <source>
        <dbReference type="Pfam" id="PF04290"/>
    </source>
</evidence>
<dbReference type="RefSeq" id="WP_377832386.1">
    <property type="nucleotide sequence ID" value="NZ_JBHRSK010000004.1"/>
</dbReference>
<evidence type="ECO:0000313" key="11">
    <source>
        <dbReference type="EMBL" id="MFC2967738.1"/>
    </source>
</evidence>
<keyword evidence="12" id="KW-1185">Reference proteome</keyword>
<dbReference type="PANTHER" id="PTHR35011">
    <property type="entry name" value="2,3-DIKETO-L-GULONATE TRAP TRANSPORTER SMALL PERMEASE PROTEIN YIAM"/>
    <property type="match status" value="1"/>
</dbReference>
<keyword evidence="7 9" id="KW-0472">Membrane</keyword>
<evidence type="ECO:0000256" key="7">
    <source>
        <dbReference type="ARBA" id="ARBA00023136"/>
    </source>
</evidence>
<organism evidence="11 12">
    <name type="scientific">Acidimangrovimonas pyrenivorans</name>
    <dbReference type="NCBI Taxonomy" id="2030798"/>
    <lineage>
        <taxon>Bacteria</taxon>
        <taxon>Pseudomonadati</taxon>
        <taxon>Pseudomonadota</taxon>
        <taxon>Alphaproteobacteria</taxon>
        <taxon>Rhodobacterales</taxon>
        <taxon>Paracoccaceae</taxon>
        <taxon>Acidimangrovimonas</taxon>
    </lineage>
</organism>
<evidence type="ECO:0000256" key="3">
    <source>
        <dbReference type="ARBA" id="ARBA00022475"/>
    </source>
</evidence>
<evidence type="ECO:0000256" key="2">
    <source>
        <dbReference type="ARBA" id="ARBA00022448"/>
    </source>
</evidence>
<keyword evidence="5 9" id="KW-0812">Transmembrane</keyword>
<keyword evidence="3" id="KW-1003">Cell membrane</keyword>
<feature type="domain" description="Tripartite ATP-independent periplasmic transporters DctQ component" evidence="10">
    <location>
        <begin position="31"/>
        <end position="162"/>
    </location>
</feature>
<feature type="transmembrane region" description="Helical" evidence="9">
    <location>
        <begin position="16"/>
        <end position="35"/>
    </location>
</feature>
<reference evidence="12" key="1">
    <citation type="journal article" date="2019" name="Int. J. Syst. Evol. Microbiol.">
        <title>The Global Catalogue of Microorganisms (GCM) 10K type strain sequencing project: providing services to taxonomists for standard genome sequencing and annotation.</title>
        <authorList>
            <consortium name="The Broad Institute Genomics Platform"/>
            <consortium name="The Broad Institute Genome Sequencing Center for Infectious Disease"/>
            <person name="Wu L."/>
            <person name="Ma J."/>
        </authorList>
    </citation>
    <scope>NUCLEOTIDE SEQUENCE [LARGE SCALE GENOMIC DNA]</scope>
    <source>
        <strain evidence="12">KCTC 62192</strain>
    </source>
</reference>
<feature type="transmembrane region" description="Helical" evidence="9">
    <location>
        <begin position="55"/>
        <end position="73"/>
    </location>
</feature>
<dbReference type="EMBL" id="JBHRSK010000004">
    <property type="protein sequence ID" value="MFC2967738.1"/>
    <property type="molecule type" value="Genomic_DNA"/>
</dbReference>
<sequence>MMNRLLLRGHGTIERVAQLLVWVCGSALIVMSFVITVEALMRKFLSHSFGGVDEITAYVFAVTTTFAFPFAILQRANIRIDILRNLFGRRVRLALDVLAWGAFTLVFALIAYRACALALQSFEEGARSITPLRSYLAIPQGLWAAGLVASVLASLSLALRALALWRVGQGEAAAAMLSPSDEVAQELSHIAVSSDDAVGPATAGELS</sequence>
<evidence type="ECO:0000256" key="1">
    <source>
        <dbReference type="ARBA" id="ARBA00004429"/>
    </source>
</evidence>
<comment type="caution">
    <text evidence="11">The sequence shown here is derived from an EMBL/GenBank/DDBJ whole genome shotgun (WGS) entry which is preliminary data.</text>
</comment>
<accession>A0ABV7AF36</accession>
<proteinExistence type="inferred from homology"/>
<evidence type="ECO:0000256" key="8">
    <source>
        <dbReference type="ARBA" id="ARBA00038436"/>
    </source>
</evidence>
<evidence type="ECO:0000256" key="4">
    <source>
        <dbReference type="ARBA" id="ARBA00022519"/>
    </source>
</evidence>
<evidence type="ECO:0000256" key="9">
    <source>
        <dbReference type="RuleBase" id="RU369079"/>
    </source>
</evidence>
<dbReference type="InterPro" id="IPR055348">
    <property type="entry name" value="DctQ"/>
</dbReference>
<keyword evidence="6 9" id="KW-1133">Transmembrane helix</keyword>
<evidence type="ECO:0000256" key="5">
    <source>
        <dbReference type="ARBA" id="ARBA00022692"/>
    </source>
</evidence>
<keyword evidence="2 9" id="KW-0813">Transport</keyword>
<dbReference type="InterPro" id="IPR007387">
    <property type="entry name" value="TRAP_DctQ"/>
</dbReference>
<name>A0ABV7AF36_9RHOB</name>
<comment type="similarity">
    <text evidence="8 9">Belongs to the TRAP transporter small permease family.</text>
</comment>
<dbReference type="Proteomes" id="UP001595443">
    <property type="component" value="Unassembled WGS sequence"/>
</dbReference>
<dbReference type="Pfam" id="PF04290">
    <property type="entry name" value="DctQ"/>
    <property type="match status" value="1"/>
</dbReference>
<keyword evidence="4 9" id="KW-0997">Cell inner membrane</keyword>
<evidence type="ECO:0000256" key="6">
    <source>
        <dbReference type="ARBA" id="ARBA00022989"/>
    </source>
</evidence>
<comment type="subcellular location">
    <subcellularLocation>
        <location evidence="1 9">Cell inner membrane</location>
        <topology evidence="1 9">Multi-pass membrane protein</topology>
    </subcellularLocation>
</comment>
<comment type="function">
    <text evidence="9">Part of the tripartite ATP-independent periplasmic (TRAP) transport system.</text>
</comment>
<gene>
    <name evidence="11" type="ORF">ACFOES_06505</name>
</gene>
<feature type="transmembrane region" description="Helical" evidence="9">
    <location>
        <begin position="142"/>
        <end position="163"/>
    </location>
</feature>
<protein>
    <recommendedName>
        <fullName evidence="9">TRAP transporter small permease protein</fullName>
    </recommendedName>
</protein>
<comment type="subunit">
    <text evidence="9">The complex comprises the extracytoplasmic solute receptor protein and the two transmembrane proteins.</text>
</comment>